<accession>A0ABY1AEY2</accession>
<protein>
    <submittedName>
        <fullName evidence="2">HicB_like antitoxin of toxin-antitoxin system</fullName>
    </submittedName>
</protein>
<evidence type="ECO:0000259" key="1">
    <source>
        <dbReference type="Pfam" id="PF15919"/>
    </source>
</evidence>
<feature type="domain" description="HicB-like antitoxin of toxin-antitoxin system" evidence="1">
    <location>
        <begin position="7"/>
        <end position="122"/>
    </location>
</feature>
<name>A0ABY1AEY2_9LACO</name>
<comment type="caution">
    <text evidence="2">The sequence shown here is derived from an EMBL/GenBank/DDBJ whole genome shotgun (WGS) entry which is preliminary data.</text>
</comment>
<dbReference type="Proteomes" id="UP000182089">
    <property type="component" value="Unassembled WGS sequence"/>
</dbReference>
<sequence>MTDVIAYPAILDNNENDNGVYTVTFPDVPGAISEGKDVAHALKNGSEALGLMLYDAKEYPKVSDLSKVEKENPDAIVTLIFADLAEIKRTVKKPMVKKNTTIPGDLAQKAEEAGINFSQTLADALREKLA</sequence>
<dbReference type="InterPro" id="IPR031807">
    <property type="entry name" value="HicB-like"/>
</dbReference>
<organism evidence="2 3">
    <name type="scientific">Ligilactobacillus ruminis</name>
    <dbReference type="NCBI Taxonomy" id="1623"/>
    <lineage>
        <taxon>Bacteria</taxon>
        <taxon>Bacillati</taxon>
        <taxon>Bacillota</taxon>
        <taxon>Bacilli</taxon>
        <taxon>Lactobacillales</taxon>
        <taxon>Lactobacillaceae</taxon>
        <taxon>Ligilactobacillus</taxon>
    </lineage>
</organism>
<dbReference type="Pfam" id="PF15919">
    <property type="entry name" value="HicB_lk_antitox"/>
    <property type="match status" value="1"/>
</dbReference>
<reference evidence="2 3" key="1">
    <citation type="submission" date="2016-10" db="EMBL/GenBank/DDBJ databases">
        <authorList>
            <person name="Varghese N."/>
            <person name="Submissions S."/>
        </authorList>
    </citation>
    <scope>NUCLEOTIDE SEQUENCE [LARGE SCALE GENOMIC DNA]</scope>
    <source>
        <strain evidence="2 3">WC1T17</strain>
    </source>
</reference>
<evidence type="ECO:0000313" key="2">
    <source>
        <dbReference type="EMBL" id="SEN01982.1"/>
    </source>
</evidence>
<gene>
    <name evidence="2" type="ORF">SAMN05216431_1215</name>
</gene>
<dbReference type="EMBL" id="FOCC01000021">
    <property type="protein sequence ID" value="SEN01982.1"/>
    <property type="molecule type" value="Genomic_DNA"/>
</dbReference>
<evidence type="ECO:0000313" key="3">
    <source>
        <dbReference type="Proteomes" id="UP000182089"/>
    </source>
</evidence>
<proteinExistence type="predicted"/>
<dbReference type="Gene3D" id="3.30.160.250">
    <property type="match status" value="1"/>
</dbReference>
<dbReference type="InterPro" id="IPR035069">
    <property type="entry name" value="TTHA1013/TTHA0281-like"/>
</dbReference>
<dbReference type="SUPFAM" id="SSF143100">
    <property type="entry name" value="TTHA1013/TTHA0281-like"/>
    <property type="match status" value="1"/>
</dbReference>